<comment type="caution">
    <text evidence="3">The sequence shown here is derived from an EMBL/GenBank/DDBJ whole genome shotgun (WGS) entry which is preliminary data.</text>
</comment>
<evidence type="ECO:0000259" key="2">
    <source>
        <dbReference type="PROSITE" id="PS50011"/>
    </source>
</evidence>
<dbReference type="OrthoDB" id="310217at2759"/>
<proteinExistence type="predicted"/>
<dbReference type="AlphaFoldDB" id="A0A8H4MYT3"/>
<dbReference type="GO" id="GO:0004672">
    <property type="term" value="F:protein kinase activity"/>
    <property type="evidence" value="ECO:0007669"/>
    <property type="project" value="InterPro"/>
</dbReference>
<accession>A0A8H4MYT3</accession>
<dbReference type="InterPro" id="IPR000719">
    <property type="entry name" value="Prot_kinase_dom"/>
</dbReference>
<organism evidence="3 4">
    <name type="scientific">Botryosphaeria dothidea</name>
    <dbReference type="NCBI Taxonomy" id="55169"/>
    <lineage>
        <taxon>Eukaryota</taxon>
        <taxon>Fungi</taxon>
        <taxon>Dikarya</taxon>
        <taxon>Ascomycota</taxon>
        <taxon>Pezizomycotina</taxon>
        <taxon>Dothideomycetes</taxon>
        <taxon>Dothideomycetes incertae sedis</taxon>
        <taxon>Botryosphaeriales</taxon>
        <taxon>Botryosphaeriaceae</taxon>
        <taxon>Botryosphaeria</taxon>
    </lineage>
</organism>
<dbReference type="InterPro" id="IPR011009">
    <property type="entry name" value="Kinase-like_dom_sf"/>
</dbReference>
<protein>
    <recommendedName>
        <fullName evidence="2">Protein kinase domain-containing protein</fullName>
    </recommendedName>
</protein>
<dbReference type="PANTHER" id="PTHR44305:SF2">
    <property type="entry name" value="SI:DKEY-192D15.2"/>
    <property type="match status" value="1"/>
</dbReference>
<dbReference type="PANTHER" id="PTHR44305">
    <property type="entry name" value="SI:DKEY-192D15.2-RELATED"/>
    <property type="match status" value="1"/>
</dbReference>
<evidence type="ECO:0000256" key="1">
    <source>
        <dbReference type="SAM" id="MobiDB-lite"/>
    </source>
</evidence>
<feature type="region of interest" description="Disordered" evidence="1">
    <location>
        <begin position="388"/>
        <end position="428"/>
    </location>
</feature>
<feature type="domain" description="Protein kinase" evidence="2">
    <location>
        <begin position="101"/>
        <end position="455"/>
    </location>
</feature>
<dbReference type="Proteomes" id="UP000572817">
    <property type="component" value="Unassembled WGS sequence"/>
</dbReference>
<sequence length="455" mass="51705">MAEGALSWTSLAWQAFVAEAEDVLSYDEETTEEGELSPPSIFFFPAGRADWFRYAHRTDETDTEGEIRCILTLARFLRPHLNRIEYWEEGPNWKGFGRWFLKTLDNASPGAGPICQAAIRARRTNKEGKKRWAVISEIFVAKLVQPEETPLPDVIWELKIHELVTTAAAAEKCDYIVPLRGGGPDRSAHCFTVLTDRAEYGNLDQIITRNSQDHYSREVPEVFIWYLLHALSQAALIMERGGIAGPRDGWNKEVVHLDIRPANIVLHWPNRQHFRRYPTPKLIDFGAAVATDDEDTRNPYSWAGEGAASAAAPEMYWGDWAERRKYEDRNPLTATRNQRLTSKTNVYQIGLVARRLMTCSGNEAQEFSFEDDEEPENGEEIDWELDNSVCGRPAPPDYTIDVDAEPEDEDDRKPDEVGPIVDGEAGYKDMEWREPHDVTIGSYSPELVKLVNCSI</sequence>
<gene>
    <name evidence="3" type="ORF">GTA08_BOTSDO09816</name>
</gene>
<dbReference type="EMBL" id="WWBZ02000073">
    <property type="protein sequence ID" value="KAF4302500.1"/>
    <property type="molecule type" value="Genomic_DNA"/>
</dbReference>
<evidence type="ECO:0000313" key="4">
    <source>
        <dbReference type="Proteomes" id="UP000572817"/>
    </source>
</evidence>
<name>A0A8H4MYT3_9PEZI</name>
<dbReference type="Gene3D" id="1.10.510.10">
    <property type="entry name" value="Transferase(Phosphotransferase) domain 1"/>
    <property type="match status" value="1"/>
</dbReference>
<reference evidence="3" key="1">
    <citation type="submission" date="2020-04" db="EMBL/GenBank/DDBJ databases">
        <title>Genome Assembly and Annotation of Botryosphaeria dothidea sdau 11-99, a Latent Pathogen of Apple Fruit Ring Rot in China.</title>
        <authorList>
            <person name="Yu C."/>
            <person name="Diao Y."/>
            <person name="Lu Q."/>
            <person name="Zhao J."/>
            <person name="Cui S."/>
            <person name="Peng C."/>
            <person name="He B."/>
            <person name="Liu H."/>
        </authorList>
    </citation>
    <scope>NUCLEOTIDE SEQUENCE [LARGE SCALE GENOMIC DNA]</scope>
    <source>
        <strain evidence="3">Sdau11-99</strain>
    </source>
</reference>
<keyword evidence="4" id="KW-1185">Reference proteome</keyword>
<evidence type="ECO:0000313" key="3">
    <source>
        <dbReference type="EMBL" id="KAF4302500.1"/>
    </source>
</evidence>
<feature type="compositionally biased region" description="Acidic residues" evidence="1">
    <location>
        <begin position="400"/>
        <end position="410"/>
    </location>
</feature>
<dbReference type="GO" id="GO:0005524">
    <property type="term" value="F:ATP binding"/>
    <property type="evidence" value="ECO:0007669"/>
    <property type="project" value="InterPro"/>
</dbReference>
<dbReference type="SUPFAM" id="SSF56112">
    <property type="entry name" value="Protein kinase-like (PK-like)"/>
    <property type="match status" value="1"/>
</dbReference>
<dbReference type="PROSITE" id="PS50011">
    <property type="entry name" value="PROTEIN_KINASE_DOM"/>
    <property type="match status" value="1"/>
</dbReference>
<dbReference type="InterPro" id="IPR053083">
    <property type="entry name" value="TF_kinase-domain_protein"/>
</dbReference>